<accession>A0A6A5US48</accession>
<organism evidence="2 3">
    <name type="scientific">Bimuria novae-zelandiae CBS 107.79</name>
    <dbReference type="NCBI Taxonomy" id="1447943"/>
    <lineage>
        <taxon>Eukaryota</taxon>
        <taxon>Fungi</taxon>
        <taxon>Dikarya</taxon>
        <taxon>Ascomycota</taxon>
        <taxon>Pezizomycotina</taxon>
        <taxon>Dothideomycetes</taxon>
        <taxon>Pleosporomycetidae</taxon>
        <taxon>Pleosporales</taxon>
        <taxon>Massarineae</taxon>
        <taxon>Didymosphaeriaceae</taxon>
        <taxon>Bimuria</taxon>
    </lineage>
</organism>
<dbReference type="EMBL" id="ML976860">
    <property type="protein sequence ID" value="KAF1963907.1"/>
    <property type="molecule type" value="Genomic_DNA"/>
</dbReference>
<dbReference type="Proteomes" id="UP000800036">
    <property type="component" value="Unassembled WGS sequence"/>
</dbReference>
<protein>
    <submittedName>
        <fullName evidence="2">Uncharacterized protein</fullName>
    </submittedName>
</protein>
<name>A0A6A5US48_9PLEO</name>
<evidence type="ECO:0000256" key="1">
    <source>
        <dbReference type="SAM" id="MobiDB-lite"/>
    </source>
</evidence>
<proteinExistence type="predicted"/>
<reference evidence="2" key="1">
    <citation type="journal article" date="2020" name="Stud. Mycol.">
        <title>101 Dothideomycetes genomes: a test case for predicting lifestyles and emergence of pathogens.</title>
        <authorList>
            <person name="Haridas S."/>
            <person name="Albert R."/>
            <person name="Binder M."/>
            <person name="Bloem J."/>
            <person name="Labutti K."/>
            <person name="Salamov A."/>
            <person name="Andreopoulos B."/>
            <person name="Baker S."/>
            <person name="Barry K."/>
            <person name="Bills G."/>
            <person name="Bluhm B."/>
            <person name="Cannon C."/>
            <person name="Castanera R."/>
            <person name="Culley D."/>
            <person name="Daum C."/>
            <person name="Ezra D."/>
            <person name="Gonzalez J."/>
            <person name="Henrissat B."/>
            <person name="Kuo A."/>
            <person name="Liang C."/>
            <person name="Lipzen A."/>
            <person name="Lutzoni F."/>
            <person name="Magnuson J."/>
            <person name="Mondo S."/>
            <person name="Nolan M."/>
            <person name="Ohm R."/>
            <person name="Pangilinan J."/>
            <person name="Park H.-J."/>
            <person name="Ramirez L."/>
            <person name="Alfaro M."/>
            <person name="Sun H."/>
            <person name="Tritt A."/>
            <person name="Yoshinaga Y."/>
            <person name="Zwiers L.-H."/>
            <person name="Turgeon B."/>
            <person name="Goodwin S."/>
            <person name="Spatafora J."/>
            <person name="Crous P."/>
            <person name="Grigoriev I."/>
        </authorList>
    </citation>
    <scope>NUCLEOTIDE SEQUENCE</scope>
    <source>
        <strain evidence="2">CBS 107.79</strain>
    </source>
</reference>
<evidence type="ECO:0000313" key="3">
    <source>
        <dbReference type="Proteomes" id="UP000800036"/>
    </source>
</evidence>
<evidence type="ECO:0000313" key="2">
    <source>
        <dbReference type="EMBL" id="KAF1963907.1"/>
    </source>
</evidence>
<gene>
    <name evidence="2" type="ORF">BU23DRAFT_576093</name>
</gene>
<feature type="compositionally biased region" description="Polar residues" evidence="1">
    <location>
        <begin position="130"/>
        <end position="141"/>
    </location>
</feature>
<feature type="region of interest" description="Disordered" evidence="1">
    <location>
        <begin position="119"/>
        <end position="141"/>
    </location>
</feature>
<sequence>MSTRIDARDFIETDAKPSKPAILVADSLINDDPGRSNGAWTGIVGAQRVGYLRLARLASRHHRARGQAANNAAGLTLDTMTLHFLLHRHLSEQPYKSTFYQAFSPTDPTIATIAMHTSRIQPPSSTSPTCSRRGNDGSTQPPIWHLPHRACSGLYYRYE</sequence>
<dbReference type="AlphaFoldDB" id="A0A6A5US48"/>
<keyword evidence="3" id="KW-1185">Reference proteome</keyword>